<accession>A0A0C9RVW3</accession>
<dbReference type="AlphaFoldDB" id="A0A0C9RVW3"/>
<protein>
    <recommendedName>
        <fullName evidence="3">Secreted protein</fullName>
    </recommendedName>
</protein>
<feature type="chain" id="PRO_5002219311" description="Secreted protein" evidence="1">
    <location>
        <begin position="20"/>
        <end position="105"/>
    </location>
</feature>
<organism evidence="2">
    <name type="scientific">Amblyomma americanum</name>
    <name type="common">Lone star tick</name>
    <dbReference type="NCBI Taxonomy" id="6943"/>
    <lineage>
        <taxon>Eukaryota</taxon>
        <taxon>Metazoa</taxon>
        <taxon>Ecdysozoa</taxon>
        <taxon>Arthropoda</taxon>
        <taxon>Chelicerata</taxon>
        <taxon>Arachnida</taxon>
        <taxon>Acari</taxon>
        <taxon>Parasitiformes</taxon>
        <taxon>Ixodida</taxon>
        <taxon>Ixodoidea</taxon>
        <taxon>Ixodidae</taxon>
        <taxon>Amblyomminae</taxon>
        <taxon>Amblyomma</taxon>
    </lineage>
</organism>
<evidence type="ECO:0000313" key="2">
    <source>
        <dbReference type="EMBL" id="JAG91691.1"/>
    </source>
</evidence>
<feature type="signal peptide" evidence="1">
    <location>
        <begin position="1"/>
        <end position="19"/>
    </location>
</feature>
<reference evidence="2" key="1">
    <citation type="journal article" date="2015" name="PLoS ONE">
        <title>An Insight into the Sialome of the Lone Star Tick, Amblyomma americanum, with a Glimpse on Its Time Dependent Gene Expression.</title>
        <authorList>
            <person name="Karim S."/>
            <person name="Ribeiro J.M."/>
        </authorList>
    </citation>
    <scope>NUCLEOTIDE SEQUENCE</scope>
    <source>
        <tissue evidence="2">Salivary gland</tissue>
    </source>
</reference>
<proteinExistence type="evidence at transcript level"/>
<evidence type="ECO:0008006" key="3">
    <source>
        <dbReference type="Google" id="ProtNLM"/>
    </source>
</evidence>
<sequence length="105" mass="11702">MRRRLSQLLLLLAAAVHRPGNILRKSAHEVSPRVVDRHDEHSAFPAPSDSRAEVFALLPHNLREVARLGAEARSAEVVVFDLVVTGVYGLFSVNWLVHVTAPRHE</sequence>
<dbReference type="EMBL" id="GBZX01001049">
    <property type="protein sequence ID" value="JAG91691.1"/>
    <property type="molecule type" value="mRNA"/>
</dbReference>
<name>A0A0C9RVW3_AMBAM</name>
<evidence type="ECO:0000256" key="1">
    <source>
        <dbReference type="SAM" id="SignalP"/>
    </source>
</evidence>
<keyword evidence="1" id="KW-0732">Signal</keyword>
<feature type="non-terminal residue" evidence="2">
    <location>
        <position position="105"/>
    </location>
</feature>